<dbReference type="Proteomes" id="UP000198703">
    <property type="component" value="Unassembled WGS sequence"/>
</dbReference>
<feature type="domain" description="Gp5/Type VI secretion system Vgr C-terminal trimerisation" evidence="5">
    <location>
        <begin position="450"/>
        <end position="531"/>
    </location>
</feature>
<dbReference type="GO" id="GO:0005576">
    <property type="term" value="C:extracellular region"/>
    <property type="evidence" value="ECO:0007669"/>
    <property type="project" value="UniProtKB-SubCell"/>
</dbReference>
<keyword evidence="3" id="KW-0964">Secreted</keyword>
<dbReference type="AlphaFoldDB" id="A0A1H3WSJ3"/>
<evidence type="ECO:0000256" key="2">
    <source>
        <dbReference type="ARBA" id="ARBA00005558"/>
    </source>
</evidence>
<dbReference type="SUPFAM" id="SSF69255">
    <property type="entry name" value="gp5 N-terminal domain-like"/>
    <property type="match status" value="1"/>
</dbReference>
<evidence type="ECO:0000256" key="1">
    <source>
        <dbReference type="ARBA" id="ARBA00004613"/>
    </source>
</evidence>
<reference evidence="6 7" key="1">
    <citation type="submission" date="2016-10" db="EMBL/GenBank/DDBJ databases">
        <authorList>
            <person name="de Groot N.N."/>
        </authorList>
    </citation>
    <scope>NUCLEOTIDE SEQUENCE [LARGE SCALE GENOMIC DNA]</scope>
    <source>
        <strain evidence="6 7">DSM 15345</strain>
    </source>
</reference>
<evidence type="ECO:0000313" key="7">
    <source>
        <dbReference type="Proteomes" id="UP000198703"/>
    </source>
</evidence>
<dbReference type="Gene3D" id="3.55.50.10">
    <property type="entry name" value="Baseplate protein-like domains"/>
    <property type="match status" value="1"/>
</dbReference>
<dbReference type="InterPro" id="IPR006533">
    <property type="entry name" value="T6SS_Vgr_RhsGE"/>
</dbReference>
<protein>
    <submittedName>
        <fullName evidence="6">Type VI secretion system secreted protein VgrG</fullName>
    </submittedName>
</protein>
<dbReference type="InterPro" id="IPR017847">
    <property type="entry name" value="T6SS_RhsGE_Vgr_subset"/>
</dbReference>
<dbReference type="PANTHER" id="PTHR32305:SF15">
    <property type="entry name" value="PROTEIN RHSA-RELATED"/>
    <property type="match status" value="1"/>
</dbReference>
<keyword evidence="7" id="KW-1185">Reference proteome</keyword>
<dbReference type="Gene3D" id="4.10.220.110">
    <property type="match status" value="1"/>
</dbReference>
<dbReference type="InterPro" id="IPR050708">
    <property type="entry name" value="T6SS_VgrG/RHS"/>
</dbReference>
<dbReference type="EMBL" id="FNQM01000002">
    <property type="protein sequence ID" value="SDZ90127.1"/>
    <property type="molecule type" value="Genomic_DNA"/>
</dbReference>
<dbReference type="SUPFAM" id="SSF69349">
    <property type="entry name" value="Phage fibre proteins"/>
    <property type="match status" value="1"/>
</dbReference>
<dbReference type="NCBIfam" id="TIGR01646">
    <property type="entry name" value="vgr_GE"/>
    <property type="match status" value="1"/>
</dbReference>
<gene>
    <name evidence="6" type="ORF">SAMN05444370_102109</name>
</gene>
<feature type="domain" description="Gp5/Type VI secretion system Vgr protein OB-fold" evidence="4">
    <location>
        <begin position="366"/>
        <end position="433"/>
    </location>
</feature>
<dbReference type="InterPro" id="IPR037026">
    <property type="entry name" value="Vgr_OB-fold_dom_sf"/>
</dbReference>
<dbReference type="Gene3D" id="2.40.50.230">
    <property type="entry name" value="Gp5 N-terminal domain"/>
    <property type="match status" value="1"/>
</dbReference>
<evidence type="ECO:0000313" key="6">
    <source>
        <dbReference type="EMBL" id="SDZ90127.1"/>
    </source>
</evidence>
<sequence length="658" mass="69788">MADPTQAHASLKLSTTLGDDALILLTLEGEERLSAPFEFRLTAEAASDGADLAPLLGGDATVTLTGGDDVSRVIRGRVWSVRREGRACALTLRPWLSLLSLRSDNRIFQEQTTTEIVSAVFDDAGFTDYRLSLTGTLTARPYCVQFGETDLAFVSRLLEEEGLGYFFEHSASACTLVIFDDVSACAELAGGAVPFLPLPRQGEQMGERRVQSLAARGAVVSGKVDARDFNFETPSQTLQVSIGDGARGPYVYPGGYDDTDGGQSVARRRLEALEAEAEIVEGASPLRLMIAGATFALSDHPESGLNGDYLIRAVSHRAARGDYANRFEAQAKDTPFRPLQATPRPRMAGPQTAKVVGKAGEEIWTDAHGRIKVQFHWDRLGAGDENSSCWVRVAQVWAGAGWGAFTLPRIGQEVVVAFLDGDPDRPLVTGVVYNGENAPPYALPAEQTRTTLKSDSSKDAEGFNELRFEDKADAEEIYIHAQKDMTLEILNDRSTDIGHDETTTIKNARTVTISEGAESLTVEKGSRTVTVTEGDETHEVGGKRSLTVTSDETRDYGAKLTETVAGDATMTVKGKLTITVTGDVTIKSSGALNLESGGSMSLKSGAGMTLSAGTSASVKAGASLDLSGGTSTTVKGSASATVDGGGMLTVKGGLVKIN</sequence>
<dbReference type="InterPro" id="IPR054030">
    <property type="entry name" value="Gp5_Vgr_C"/>
</dbReference>
<dbReference type="Gene3D" id="2.30.110.50">
    <property type="match status" value="1"/>
</dbReference>
<comment type="similarity">
    <text evidence="2">Belongs to the VgrG protein family.</text>
</comment>
<evidence type="ECO:0000259" key="4">
    <source>
        <dbReference type="Pfam" id="PF04717"/>
    </source>
</evidence>
<dbReference type="RefSeq" id="WP_093248386.1">
    <property type="nucleotide sequence ID" value="NZ_FNQM01000002.1"/>
</dbReference>
<proteinExistence type="inferred from homology"/>
<dbReference type="Pfam" id="PF22178">
    <property type="entry name" value="Gp5_trimer_C"/>
    <property type="match status" value="1"/>
</dbReference>
<dbReference type="InterPro" id="IPR006531">
    <property type="entry name" value="Gp5/Vgr_OB"/>
</dbReference>
<evidence type="ECO:0000259" key="5">
    <source>
        <dbReference type="Pfam" id="PF22178"/>
    </source>
</evidence>
<dbReference type="Pfam" id="PF04717">
    <property type="entry name" value="Phage_base_V"/>
    <property type="match status" value="1"/>
</dbReference>
<dbReference type="PANTHER" id="PTHR32305">
    <property type="match status" value="1"/>
</dbReference>
<organism evidence="6 7">
    <name type="scientific">Rubrimonas cliftonensis</name>
    <dbReference type="NCBI Taxonomy" id="89524"/>
    <lineage>
        <taxon>Bacteria</taxon>
        <taxon>Pseudomonadati</taxon>
        <taxon>Pseudomonadota</taxon>
        <taxon>Alphaproteobacteria</taxon>
        <taxon>Rhodobacterales</taxon>
        <taxon>Paracoccaceae</taxon>
        <taxon>Rubrimonas</taxon>
    </lineage>
</organism>
<dbReference type="NCBIfam" id="TIGR03361">
    <property type="entry name" value="VI_Rhs_Vgr"/>
    <property type="match status" value="1"/>
</dbReference>
<accession>A0A1H3WSJ3</accession>
<name>A0A1H3WSJ3_9RHOB</name>
<comment type="subcellular location">
    <subcellularLocation>
        <location evidence="1">Secreted</location>
    </subcellularLocation>
</comment>
<dbReference type="Pfam" id="PF05954">
    <property type="entry name" value="Phage_GPD"/>
    <property type="match status" value="1"/>
</dbReference>
<dbReference type="SUPFAM" id="SSF69279">
    <property type="entry name" value="Phage tail proteins"/>
    <property type="match status" value="2"/>
</dbReference>
<evidence type="ECO:0000256" key="3">
    <source>
        <dbReference type="ARBA" id="ARBA00022525"/>
    </source>
</evidence>
<dbReference type="STRING" id="89524.SAMN05444370_102109"/>
<dbReference type="OrthoDB" id="9762420at2"/>